<proteinExistence type="predicted"/>
<sequence>MLRCHYHKIAVLILSLLLVGFVTATSAKPLKSELEDDGFDREDRSDFRPLQFGKRSDANYRPLQFGKRSSPYLDYQQPSHKFLFREY</sequence>
<evidence type="ECO:0000313" key="2">
    <source>
        <dbReference type="WBParaSite" id="RSKR_0000062000.1"/>
    </source>
</evidence>
<organism evidence="1 2">
    <name type="scientific">Rhabditophanes sp. KR3021</name>
    <dbReference type="NCBI Taxonomy" id="114890"/>
    <lineage>
        <taxon>Eukaryota</taxon>
        <taxon>Metazoa</taxon>
        <taxon>Ecdysozoa</taxon>
        <taxon>Nematoda</taxon>
        <taxon>Chromadorea</taxon>
        <taxon>Rhabditida</taxon>
        <taxon>Tylenchina</taxon>
        <taxon>Panagrolaimomorpha</taxon>
        <taxon>Strongyloidoidea</taxon>
        <taxon>Alloionematidae</taxon>
        <taxon>Rhabditophanes</taxon>
    </lineage>
</organism>
<protein>
    <submittedName>
        <fullName evidence="2">Uncharacterized protein</fullName>
    </submittedName>
</protein>
<name>A0AC35THL9_9BILA</name>
<dbReference type="Proteomes" id="UP000095286">
    <property type="component" value="Unplaced"/>
</dbReference>
<reference evidence="2" key="1">
    <citation type="submission" date="2016-11" db="UniProtKB">
        <authorList>
            <consortium name="WormBaseParasite"/>
        </authorList>
    </citation>
    <scope>IDENTIFICATION</scope>
    <source>
        <strain evidence="2">KR3021</strain>
    </source>
</reference>
<evidence type="ECO:0000313" key="1">
    <source>
        <dbReference type="Proteomes" id="UP000095286"/>
    </source>
</evidence>
<accession>A0AC35THL9</accession>
<dbReference type="WBParaSite" id="RSKR_0000062000.1">
    <property type="protein sequence ID" value="RSKR_0000062000.1"/>
    <property type="gene ID" value="RSKR_0000062000"/>
</dbReference>